<protein>
    <submittedName>
        <fullName evidence="1">Uncharacterized protein</fullName>
    </submittedName>
</protein>
<evidence type="ECO:0000313" key="1">
    <source>
        <dbReference type="EMBL" id="HJF94206.1"/>
    </source>
</evidence>
<comment type="caution">
    <text evidence="1">The sequence shown here is derived from an EMBL/GenBank/DDBJ whole genome shotgun (WGS) entry which is preliminary data.</text>
</comment>
<reference evidence="1" key="1">
    <citation type="journal article" date="2021" name="PeerJ">
        <title>Extensive microbial diversity within the chicken gut microbiome revealed by metagenomics and culture.</title>
        <authorList>
            <person name="Gilroy R."/>
            <person name="Ravi A."/>
            <person name="Getino M."/>
            <person name="Pursley I."/>
            <person name="Horton D.L."/>
            <person name="Alikhan N.F."/>
            <person name="Baker D."/>
            <person name="Gharbi K."/>
            <person name="Hall N."/>
            <person name="Watson M."/>
            <person name="Adriaenssens E.M."/>
            <person name="Foster-Nyarko E."/>
            <person name="Jarju S."/>
            <person name="Secka A."/>
            <person name="Antonio M."/>
            <person name="Oren A."/>
            <person name="Chaudhuri R.R."/>
            <person name="La Ragione R."/>
            <person name="Hildebrand F."/>
            <person name="Pallen M.J."/>
        </authorList>
    </citation>
    <scope>NUCLEOTIDE SEQUENCE</scope>
    <source>
        <strain evidence="1">ChiSjej5B23-16112</strain>
    </source>
</reference>
<dbReference type="AlphaFoldDB" id="A0A921I2F2"/>
<accession>A0A921I2F2</accession>
<reference evidence="1" key="2">
    <citation type="submission" date="2021-09" db="EMBL/GenBank/DDBJ databases">
        <authorList>
            <person name="Gilroy R."/>
        </authorList>
    </citation>
    <scope>NUCLEOTIDE SEQUENCE</scope>
    <source>
        <strain evidence="1">ChiSjej5B23-16112</strain>
    </source>
</reference>
<proteinExistence type="predicted"/>
<dbReference type="Proteomes" id="UP000769156">
    <property type="component" value="Unassembled WGS sequence"/>
</dbReference>
<dbReference type="EMBL" id="DYVY01000086">
    <property type="protein sequence ID" value="HJF94206.1"/>
    <property type="molecule type" value="Genomic_DNA"/>
</dbReference>
<sequence>MNFFIPNLLFFRFFRKTMPSFNKKMQDFCFNPAFLRPSKEVSPPLSASCILHFFHKSAISVRPVPLPSDIHPAAWQKTAAHFCAFSAG</sequence>
<organism evidence="1 2">
    <name type="scientific">Lachnoclostridium phocaeense</name>
    <dbReference type="NCBI Taxonomy" id="1871021"/>
    <lineage>
        <taxon>Bacteria</taxon>
        <taxon>Bacillati</taxon>
        <taxon>Bacillota</taxon>
        <taxon>Clostridia</taxon>
        <taxon>Lachnospirales</taxon>
        <taxon>Lachnospiraceae</taxon>
    </lineage>
</organism>
<name>A0A921I2F2_9FIRM</name>
<gene>
    <name evidence="1" type="ORF">K8V82_05375</name>
</gene>
<evidence type="ECO:0000313" key="2">
    <source>
        <dbReference type="Proteomes" id="UP000769156"/>
    </source>
</evidence>